<evidence type="ECO:0000256" key="1">
    <source>
        <dbReference type="SAM" id="MobiDB-lite"/>
    </source>
</evidence>
<dbReference type="AlphaFoldDB" id="A0A915JMV5"/>
<sequence>MKKSVSLVPDNGDAKHQNSSKSPPKQSADQQQNTSPSVPTNRLPSTDDDEEVFVMDSRTATLAALYGPRKALSVPADKIVPMRQYFNISMDALNIIDCIHLASTIWEGMTPALKQGMKDGRLHCLLNNARINDMVLASHFWMLMSEAAHQDWSQKFPSLVKPHQASPKNSIPLAPIAPVKTMVETSIIKAPGAEMDSLKHLAITKSKKLTIQAPGEGGTITMVEHPHHKIRSVYFYGHGCKKITIHDD</sequence>
<evidence type="ECO:0000313" key="3">
    <source>
        <dbReference type="WBParaSite" id="nRc.2.0.1.t27520-RA"/>
    </source>
</evidence>
<dbReference type="WBParaSite" id="nRc.2.0.1.t27520-RA">
    <property type="protein sequence ID" value="nRc.2.0.1.t27520-RA"/>
    <property type="gene ID" value="nRc.2.0.1.g27520"/>
</dbReference>
<dbReference type="Proteomes" id="UP000887565">
    <property type="component" value="Unplaced"/>
</dbReference>
<organism evidence="2 3">
    <name type="scientific">Romanomermis culicivorax</name>
    <name type="common">Nematode worm</name>
    <dbReference type="NCBI Taxonomy" id="13658"/>
    <lineage>
        <taxon>Eukaryota</taxon>
        <taxon>Metazoa</taxon>
        <taxon>Ecdysozoa</taxon>
        <taxon>Nematoda</taxon>
        <taxon>Enoplea</taxon>
        <taxon>Dorylaimia</taxon>
        <taxon>Mermithida</taxon>
        <taxon>Mermithoidea</taxon>
        <taxon>Mermithidae</taxon>
        <taxon>Romanomermis</taxon>
    </lineage>
</organism>
<proteinExistence type="predicted"/>
<reference evidence="3" key="1">
    <citation type="submission" date="2022-11" db="UniProtKB">
        <authorList>
            <consortium name="WormBaseParasite"/>
        </authorList>
    </citation>
    <scope>IDENTIFICATION</scope>
</reference>
<evidence type="ECO:0000313" key="2">
    <source>
        <dbReference type="Proteomes" id="UP000887565"/>
    </source>
</evidence>
<accession>A0A915JMV5</accession>
<feature type="compositionally biased region" description="Polar residues" evidence="1">
    <location>
        <begin position="17"/>
        <end position="44"/>
    </location>
</feature>
<keyword evidence="2" id="KW-1185">Reference proteome</keyword>
<feature type="region of interest" description="Disordered" evidence="1">
    <location>
        <begin position="1"/>
        <end position="48"/>
    </location>
</feature>
<protein>
    <submittedName>
        <fullName evidence="3">Uncharacterized protein</fullName>
    </submittedName>
</protein>
<name>A0A915JMV5_ROMCU</name>